<dbReference type="EMBL" id="BTSY01000001">
    <property type="protein sequence ID" value="GMT09216.1"/>
    <property type="molecule type" value="Genomic_DNA"/>
</dbReference>
<feature type="non-terminal residue" evidence="1">
    <location>
        <position position="95"/>
    </location>
</feature>
<sequence length="95" mass="10568">IETSGYLQYHSTDRPLQVRVEFGCGRLVEGSSEGHSVEGKSLNLCQRRGSSLEHSADSQHLVDVDVRSGYVPRGDRRFELPRIRLGGRRSPSCPS</sequence>
<keyword evidence="2" id="KW-1185">Reference proteome</keyword>
<protein>
    <submittedName>
        <fullName evidence="1">Uncharacterized protein</fullName>
    </submittedName>
</protein>
<dbReference type="AlphaFoldDB" id="A0AAV5URX6"/>
<organism evidence="1 2">
    <name type="scientific">Pristionchus fissidentatus</name>
    <dbReference type="NCBI Taxonomy" id="1538716"/>
    <lineage>
        <taxon>Eukaryota</taxon>
        <taxon>Metazoa</taxon>
        <taxon>Ecdysozoa</taxon>
        <taxon>Nematoda</taxon>
        <taxon>Chromadorea</taxon>
        <taxon>Rhabditida</taxon>
        <taxon>Rhabditina</taxon>
        <taxon>Diplogasteromorpha</taxon>
        <taxon>Diplogasteroidea</taxon>
        <taxon>Neodiplogasteridae</taxon>
        <taxon>Pristionchus</taxon>
    </lineage>
</organism>
<proteinExistence type="predicted"/>
<accession>A0AAV5URX6</accession>
<evidence type="ECO:0000313" key="2">
    <source>
        <dbReference type="Proteomes" id="UP001432322"/>
    </source>
</evidence>
<gene>
    <name evidence="1" type="ORF">PFISCL1PPCAC_513</name>
</gene>
<name>A0AAV5URX6_9BILA</name>
<comment type="caution">
    <text evidence="1">The sequence shown here is derived from an EMBL/GenBank/DDBJ whole genome shotgun (WGS) entry which is preliminary data.</text>
</comment>
<dbReference type="Proteomes" id="UP001432322">
    <property type="component" value="Unassembled WGS sequence"/>
</dbReference>
<evidence type="ECO:0000313" key="1">
    <source>
        <dbReference type="EMBL" id="GMT09216.1"/>
    </source>
</evidence>
<reference evidence="1" key="1">
    <citation type="submission" date="2023-10" db="EMBL/GenBank/DDBJ databases">
        <title>Genome assembly of Pristionchus species.</title>
        <authorList>
            <person name="Yoshida K."/>
            <person name="Sommer R.J."/>
        </authorList>
    </citation>
    <scope>NUCLEOTIDE SEQUENCE</scope>
    <source>
        <strain evidence="1">RS5133</strain>
    </source>
</reference>
<feature type="non-terminal residue" evidence="1">
    <location>
        <position position="1"/>
    </location>
</feature>